<evidence type="ECO:0000256" key="2">
    <source>
        <dbReference type="ARBA" id="ARBA00012815"/>
    </source>
</evidence>
<gene>
    <name evidence="6" type="ORF">B5M09_003844</name>
</gene>
<dbReference type="Gene3D" id="3.30.930.10">
    <property type="entry name" value="Bira Bifunctional Protein, Domain 2"/>
    <property type="match status" value="2"/>
</dbReference>
<proteinExistence type="inferred from homology"/>
<accession>A0A3R7X8Y3</accession>
<comment type="similarity">
    <text evidence="1">Belongs to the class-II aminoacyl-tRNA synthetase family.</text>
</comment>
<keyword evidence="7" id="KW-1185">Reference proteome</keyword>
<reference evidence="6" key="1">
    <citation type="submission" date="2018-07" db="EMBL/GenBank/DDBJ databases">
        <title>Annotation of Aphanomyces astaci genome assembly.</title>
        <authorList>
            <person name="Studholme D.J."/>
        </authorList>
    </citation>
    <scope>NUCLEOTIDE SEQUENCE [LARGE SCALE GENOMIC DNA]</scope>
    <source>
        <strain evidence="6">Pc</strain>
    </source>
</reference>
<evidence type="ECO:0000313" key="7">
    <source>
        <dbReference type="Proteomes" id="UP000284702"/>
    </source>
</evidence>
<sequence>MATKKATGVAAVRGTRDLWAKDLAAQQHVVSIMQSTCSRYGYAPVQTPMIESTDLYMRSLGTTSDIVSKRFDVVQNGLAALGISSQLDHTLVRGLVHHTVFEFVDSSSGLACLAGGCYDHLVEALGGPAMSCVGWAAGVDRLTALGPVRRPPPTQIAMVPVGNVGVSAIQLAAALRRAGHVVHWIEFPQLKKQLKLADQFGCTYAILLGQDELDQGYVTLKDLGGRTQQTLPAENVVAYFDQLLA</sequence>
<organism evidence="6 7">
    <name type="scientific">Aphanomyces astaci</name>
    <name type="common">Crayfish plague agent</name>
    <dbReference type="NCBI Taxonomy" id="112090"/>
    <lineage>
        <taxon>Eukaryota</taxon>
        <taxon>Sar</taxon>
        <taxon>Stramenopiles</taxon>
        <taxon>Oomycota</taxon>
        <taxon>Saprolegniomycetes</taxon>
        <taxon>Saprolegniales</taxon>
        <taxon>Verrucalvaceae</taxon>
        <taxon>Aphanomyces</taxon>
    </lineage>
</organism>
<dbReference type="Gene3D" id="3.40.50.800">
    <property type="entry name" value="Anticodon-binding domain"/>
    <property type="match status" value="1"/>
</dbReference>
<dbReference type="Proteomes" id="UP000284702">
    <property type="component" value="Unassembled WGS sequence"/>
</dbReference>
<dbReference type="VEuPathDB" id="FungiDB:H257_11349"/>
<dbReference type="EMBL" id="MZMZ02000266">
    <property type="protein sequence ID" value="RQM31071.1"/>
    <property type="molecule type" value="Genomic_DNA"/>
</dbReference>
<dbReference type="PANTHER" id="PTHR43707">
    <property type="entry name" value="HISTIDYL-TRNA SYNTHETASE"/>
    <property type="match status" value="1"/>
</dbReference>
<dbReference type="InterPro" id="IPR036621">
    <property type="entry name" value="Anticodon-bd_dom_sf"/>
</dbReference>
<evidence type="ECO:0000259" key="5">
    <source>
        <dbReference type="Pfam" id="PF03129"/>
    </source>
</evidence>
<dbReference type="Pfam" id="PF03129">
    <property type="entry name" value="HGTP_anticodon"/>
    <property type="match status" value="1"/>
</dbReference>
<dbReference type="GO" id="GO:0005737">
    <property type="term" value="C:cytoplasm"/>
    <property type="evidence" value="ECO:0007669"/>
    <property type="project" value="InterPro"/>
</dbReference>
<evidence type="ECO:0000256" key="1">
    <source>
        <dbReference type="ARBA" id="ARBA00008226"/>
    </source>
</evidence>
<dbReference type="PANTHER" id="PTHR43707:SF1">
    <property type="entry name" value="HISTIDINE--TRNA LIGASE, MITOCHONDRIAL-RELATED"/>
    <property type="match status" value="1"/>
</dbReference>
<dbReference type="EC" id="6.1.1.21" evidence="2"/>
<dbReference type="SUPFAM" id="SSF52954">
    <property type="entry name" value="Class II aaRS ABD-related"/>
    <property type="match status" value="1"/>
</dbReference>
<comment type="catalytic activity">
    <reaction evidence="4">
        <text>tRNA(His) + L-histidine + ATP = L-histidyl-tRNA(His) + AMP + diphosphate + H(+)</text>
        <dbReference type="Rhea" id="RHEA:17313"/>
        <dbReference type="Rhea" id="RHEA-COMP:9665"/>
        <dbReference type="Rhea" id="RHEA-COMP:9689"/>
        <dbReference type="ChEBI" id="CHEBI:15378"/>
        <dbReference type="ChEBI" id="CHEBI:30616"/>
        <dbReference type="ChEBI" id="CHEBI:33019"/>
        <dbReference type="ChEBI" id="CHEBI:57595"/>
        <dbReference type="ChEBI" id="CHEBI:78442"/>
        <dbReference type="ChEBI" id="CHEBI:78527"/>
        <dbReference type="ChEBI" id="CHEBI:456215"/>
        <dbReference type="EC" id="6.1.1.21"/>
    </reaction>
</comment>
<feature type="domain" description="Anticodon-binding" evidence="5">
    <location>
        <begin position="155"/>
        <end position="241"/>
    </location>
</feature>
<dbReference type="GO" id="GO:0006427">
    <property type="term" value="P:histidyl-tRNA aminoacylation"/>
    <property type="evidence" value="ECO:0007669"/>
    <property type="project" value="TreeGrafter"/>
</dbReference>
<dbReference type="InterPro" id="IPR045864">
    <property type="entry name" value="aa-tRNA-synth_II/BPL/LPL"/>
</dbReference>
<evidence type="ECO:0000313" key="6">
    <source>
        <dbReference type="EMBL" id="RQM31071.1"/>
    </source>
</evidence>
<evidence type="ECO:0000256" key="4">
    <source>
        <dbReference type="ARBA" id="ARBA00047639"/>
    </source>
</evidence>
<dbReference type="AlphaFoldDB" id="A0A3R7X8Y3"/>
<name>A0A3R7X8Y3_APHAT</name>
<protein>
    <recommendedName>
        <fullName evidence="2">histidine--tRNA ligase</fullName>
        <ecNumber evidence="2">6.1.1.21</ecNumber>
    </recommendedName>
    <alternativeName>
        <fullName evidence="3">Histidyl-tRNA synthetase</fullName>
    </alternativeName>
</protein>
<comment type="caution">
    <text evidence="6">The sequence shown here is derived from an EMBL/GenBank/DDBJ whole genome shotgun (WGS) entry which is preliminary data.</text>
</comment>
<dbReference type="GO" id="GO:0004821">
    <property type="term" value="F:histidine-tRNA ligase activity"/>
    <property type="evidence" value="ECO:0007669"/>
    <property type="project" value="UniProtKB-EC"/>
</dbReference>
<evidence type="ECO:0000256" key="3">
    <source>
        <dbReference type="ARBA" id="ARBA00030619"/>
    </source>
</evidence>
<dbReference type="InterPro" id="IPR004516">
    <property type="entry name" value="HisRS/HisZ"/>
</dbReference>
<dbReference type="InterPro" id="IPR004154">
    <property type="entry name" value="Anticodon-bd"/>
</dbReference>
<dbReference type="SUPFAM" id="SSF55681">
    <property type="entry name" value="Class II aaRS and biotin synthetases"/>
    <property type="match status" value="2"/>
</dbReference>